<feature type="active site" evidence="5">
    <location>
        <position position="138"/>
    </location>
</feature>
<dbReference type="Pfam" id="PF00849">
    <property type="entry name" value="PseudoU_synth_2"/>
    <property type="match status" value="1"/>
</dbReference>
<dbReference type="InterPro" id="IPR002942">
    <property type="entry name" value="S4_RNA-bd"/>
</dbReference>
<dbReference type="SUPFAM" id="SSF55174">
    <property type="entry name" value="Alpha-L RNA-binding motif"/>
    <property type="match status" value="1"/>
</dbReference>
<dbReference type="STRING" id="1833852.B0537_07960"/>
<comment type="function">
    <text evidence="7">Responsible for synthesis of pseudouridine from uracil.</text>
</comment>
<dbReference type="GO" id="GO:0000455">
    <property type="term" value="P:enzyme-directed rRNA pseudouridine synthesis"/>
    <property type="evidence" value="ECO:0007669"/>
    <property type="project" value="TreeGrafter"/>
</dbReference>
<dbReference type="InterPro" id="IPR006145">
    <property type="entry name" value="PsdUridine_synth_RsuA/RluA"/>
</dbReference>
<dbReference type="EMBL" id="CP019698">
    <property type="protein sequence ID" value="AQS59020.1"/>
    <property type="molecule type" value="Genomic_DNA"/>
</dbReference>
<evidence type="ECO:0000256" key="5">
    <source>
        <dbReference type="PIRSR" id="PIRSR606225-1"/>
    </source>
</evidence>
<accession>A0A1S6IW98</accession>
<proteinExistence type="inferred from homology"/>
<evidence type="ECO:0000256" key="6">
    <source>
        <dbReference type="PROSITE-ProRule" id="PRU00182"/>
    </source>
</evidence>
<keyword evidence="3 6" id="KW-0694">RNA-binding</keyword>
<name>A0A1S6IW98_9FIRM</name>
<dbReference type="AlphaFoldDB" id="A0A1S6IW98"/>
<dbReference type="OrthoDB" id="9807829at2"/>
<evidence type="ECO:0000256" key="3">
    <source>
        <dbReference type="ARBA" id="ARBA00022884"/>
    </source>
</evidence>
<comment type="catalytic activity">
    <reaction evidence="1 7">
        <text>a uridine in RNA = a pseudouridine in RNA</text>
        <dbReference type="Rhea" id="RHEA:48348"/>
        <dbReference type="Rhea" id="RHEA-COMP:12068"/>
        <dbReference type="Rhea" id="RHEA-COMP:12069"/>
        <dbReference type="ChEBI" id="CHEBI:65314"/>
        <dbReference type="ChEBI" id="CHEBI:65315"/>
    </reaction>
</comment>
<dbReference type="CDD" id="cd00165">
    <property type="entry name" value="S4"/>
    <property type="match status" value="1"/>
</dbReference>
<keyword evidence="10" id="KW-1185">Reference proteome</keyword>
<dbReference type="Gene3D" id="3.30.2350.10">
    <property type="entry name" value="Pseudouridine synthase"/>
    <property type="match status" value="1"/>
</dbReference>
<sequence length="303" mass="34377">MEAYTFQIEPQQAKTRIDVFLTTNCPEISRSYVQKLIEEGLVTVNGQPTKANYKLRVADEVTIEIPPAEELMVEPEDIPLDIYYEDKDVIVVNKPRGMVVHPAEGNTSGTLVNALLYHCKDLSGINGVLRPGIVHRLDKDTSGLIMVAKNDQAHHALAQQLKDRTVTRRYLALVHHRIKEEQGTINAPIGRDPRDRQKMAVIERNSKAAVTHFQVMERFADYTLIECRLETGRTHQIRVHMAYIGYPLVGDLKYGPKKPHFNLDGQLLHARVLGFQHPTTGQYLEFSSPLPEVFQQVLEQLKA</sequence>
<evidence type="ECO:0000313" key="9">
    <source>
        <dbReference type="EMBL" id="AQS59020.1"/>
    </source>
</evidence>
<dbReference type="InterPro" id="IPR006225">
    <property type="entry name" value="PsdUridine_synth_RluC/D"/>
</dbReference>
<dbReference type="Proteomes" id="UP000189464">
    <property type="component" value="Chromosome"/>
</dbReference>
<dbReference type="PANTHER" id="PTHR21600">
    <property type="entry name" value="MITOCHONDRIAL RNA PSEUDOURIDINE SYNTHASE"/>
    <property type="match status" value="1"/>
</dbReference>
<evidence type="ECO:0000259" key="8">
    <source>
        <dbReference type="SMART" id="SM00363"/>
    </source>
</evidence>
<evidence type="ECO:0000256" key="1">
    <source>
        <dbReference type="ARBA" id="ARBA00000073"/>
    </source>
</evidence>
<dbReference type="InterPro" id="IPR036986">
    <property type="entry name" value="S4_RNA-bd_sf"/>
</dbReference>
<dbReference type="KEGG" id="dfg:B0537_07960"/>
<dbReference type="PANTHER" id="PTHR21600:SF44">
    <property type="entry name" value="RIBOSOMAL LARGE SUBUNIT PSEUDOURIDINE SYNTHASE D"/>
    <property type="match status" value="1"/>
</dbReference>
<dbReference type="InterPro" id="IPR050188">
    <property type="entry name" value="RluA_PseudoU_synthase"/>
</dbReference>
<dbReference type="Gene3D" id="3.10.290.10">
    <property type="entry name" value="RNA-binding S4 domain"/>
    <property type="match status" value="1"/>
</dbReference>
<dbReference type="InterPro" id="IPR006224">
    <property type="entry name" value="PsdUridine_synth_RluA-like_CS"/>
</dbReference>
<keyword evidence="4 7" id="KW-0413">Isomerase</keyword>
<dbReference type="InterPro" id="IPR020103">
    <property type="entry name" value="PsdUridine_synth_cat_dom_sf"/>
</dbReference>
<dbReference type="CDD" id="cd02869">
    <property type="entry name" value="PseudoU_synth_RluA_like"/>
    <property type="match status" value="1"/>
</dbReference>
<reference evidence="9 10" key="1">
    <citation type="journal article" date="2016" name="Int. J. Syst. Evol. Microbiol.">
        <title>Desulfotomaculum ferrireducens sp. nov., a moderately thermophilic sulfate-reducing and dissimilatory Fe(III)-reducing bacterium isolated from compost.</title>
        <authorList>
            <person name="Yang G."/>
            <person name="Guo J."/>
            <person name="Zhuang L."/>
            <person name="Yuan Y."/>
            <person name="Zhou S."/>
        </authorList>
    </citation>
    <scope>NUCLEOTIDE SEQUENCE [LARGE SCALE GENOMIC DNA]</scope>
    <source>
        <strain evidence="9 10">GSS09</strain>
    </source>
</reference>
<feature type="domain" description="RNA-binding S4" evidence="8">
    <location>
        <begin position="15"/>
        <end position="79"/>
    </location>
</feature>
<dbReference type="FunFam" id="3.30.2350.10:FF:000006">
    <property type="entry name" value="Pseudouridine synthase"/>
    <property type="match status" value="1"/>
</dbReference>
<dbReference type="Pfam" id="PF01479">
    <property type="entry name" value="S4"/>
    <property type="match status" value="1"/>
</dbReference>
<evidence type="ECO:0000256" key="2">
    <source>
        <dbReference type="ARBA" id="ARBA00010876"/>
    </source>
</evidence>
<evidence type="ECO:0000256" key="7">
    <source>
        <dbReference type="RuleBase" id="RU362028"/>
    </source>
</evidence>
<dbReference type="EC" id="5.4.99.-" evidence="7"/>
<organism evidence="9 10">
    <name type="scientific">Desulforamulus ferrireducens</name>
    <dbReference type="NCBI Taxonomy" id="1833852"/>
    <lineage>
        <taxon>Bacteria</taxon>
        <taxon>Bacillati</taxon>
        <taxon>Bacillota</taxon>
        <taxon>Clostridia</taxon>
        <taxon>Eubacteriales</taxon>
        <taxon>Peptococcaceae</taxon>
        <taxon>Desulforamulus</taxon>
    </lineage>
</organism>
<dbReference type="GO" id="GO:0003723">
    <property type="term" value="F:RNA binding"/>
    <property type="evidence" value="ECO:0007669"/>
    <property type="project" value="UniProtKB-KW"/>
</dbReference>
<dbReference type="SMART" id="SM00363">
    <property type="entry name" value="S4"/>
    <property type="match status" value="1"/>
</dbReference>
<dbReference type="PROSITE" id="PS50889">
    <property type="entry name" value="S4"/>
    <property type="match status" value="1"/>
</dbReference>
<evidence type="ECO:0000256" key="4">
    <source>
        <dbReference type="ARBA" id="ARBA00023235"/>
    </source>
</evidence>
<dbReference type="PROSITE" id="PS01129">
    <property type="entry name" value="PSI_RLU"/>
    <property type="match status" value="1"/>
</dbReference>
<dbReference type="SUPFAM" id="SSF55120">
    <property type="entry name" value="Pseudouridine synthase"/>
    <property type="match status" value="1"/>
</dbReference>
<protein>
    <recommendedName>
        <fullName evidence="7">Pseudouridine synthase</fullName>
        <ecNumber evidence="7">5.4.99.-</ecNumber>
    </recommendedName>
</protein>
<evidence type="ECO:0000313" key="10">
    <source>
        <dbReference type="Proteomes" id="UP000189464"/>
    </source>
</evidence>
<gene>
    <name evidence="9" type="ORF">B0537_07960</name>
</gene>
<comment type="similarity">
    <text evidence="2 7">Belongs to the pseudouridine synthase RluA family.</text>
</comment>
<dbReference type="NCBIfam" id="TIGR00005">
    <property type="entry name" value="rluA_subfam"/>
    <property type="match status" value="1"/>
</dbReference>
<dbReference type="GO" id="GO:0120159">
    <property type="term" value="F:rRNA pseudouridine synthase activity"/>
    <property type="evidence" value="ECO:0007669"/>
    <property type="project" value="UniProtKB-ARBA"/>
</dbReference>